<keyword evidence="5 9" id="KW-0326">Glycosidase</keyword>
<dbReference type="PRINTS" id="PR00742">
    <property type="entry name" value="GLHYDRLASE35"/>
</dbReference>
<dbReference type="Gene3D" id="2.60.120.260">
    <property type="entry name" value="Galactose-binding domain-like"/>
    <property type="match status" value="4"/>
</dbReference>
<evidence type="ECO:0000313" key="10">
    <source>
        <dbReference type="Proteomes" id="UP000784286"/>
    </source>
</evidence>
<evidence type="ECO:0000256" key="1">
    <source>
        <dbReference type="ARBA" id="ARBA00009809"/>
    </source>
</evidence>
<dbReference type="SUPFAM" id="SSF51445">
    <property type="entry name" value="(Trans)glycosidases"/>
    <property type="match status" value="1"/>
</dbReference>
<sequence length="785" mass="88634">MNHRFLGMALSLLLSCGMVSATASSAGTATGTDQKETFEVGKGTFLLNGKPFVVKAAEVHYPRIPEPYWEQRILSCKALGMNTLCLYVFWNLHEQHPGEFDFSGNKDIAKFCRLAQKHGMYVIVRPGPYVCAEWEMGGLPWWLLKKQDVQLRTLDPYYMERVGIFMNEVGKQLKDLQISRGGNIIMVQVENEYGSYGTNKPYVSAIRDLVKKAGFTDVPLFQCDWSSNFTNNALDDLIWTVNFGTGANIEEQFKKLKQVRPDTPLMCSEFWSGWFDHWGRKHETRDAATMVSGIKDMLDRNISFSLYMTHGGTTFGWWGGANNPAYSAMCSSYDYDAPISEAGWTTPKYFQLRELLKQYLPEGTTLPEPPASYPVISVAPITDWQVAPLFENLPEPKQTEDIKPMEMFDQGWGSILYRTVLKEDVSGTLHLDEMHDWAQVFADGKLLGRLDRRHGEFTLPLKETLKKGTRLDILVEAMGRVNFDKSIHDRKGITEKVEVISGDASVELKGWTVYNLPPFYDFVSQKNYKAGKPLQGPAYYKATFTLDKVGDTFFDMQTWGKGMVWVNGHALGRFWEIGPQQTLYMPGCWLKEGENEIIVLDLKGPAEAKVSGLEKPILDMLREKAPETHRKDGQTLKLASETPVHAGTFASGNGWQEVKFGKAVNGRYFCLEGTSNYDGTNIAAIAEMDVLGADGKPVSRESWKIVYADSEETRSGNRTADKVFDLQESTFWQTVDNTAYPHQIVIDLGKEYQITGFRMLPRAEAGAPGLIKDYKVFVRKTDFSY</sequence>
<reference evidence="9" key="2">
    <citation type="submission" date="2021-04" db="EMBL/GenBank/DDBJ databases">
        <authorList>
            <person name="Gilroy R."/>
        </authorList>
    </citation>
    <scope>NUCLEOTIDE SEQUENCE</scope>
    <source>
        <strain evidence="9">8470</strain>
    </source>
</reference>
<dbReference type="InterPro" id="IPR008979">
    <property type="entry name" value="Galactose-bd-like_sf"/>
</dbReference>
<evidence type="ECO:0000259" key="8">
    <source>
        <dbReference type="PROSITE" id="PS50022"/>
    </source>
</evidence>
<dbReference type="Pfam" id="PF21467">
    <property type="entry name" value="BetaGal_gal-bd"/>
    <property type="match status" value="1"/>
</dbReference>
<name>A0A948TLI7_9BACT</name>
<dbReference type="InterPro" id="IPR031330">
    <property type="entry name" value="Gly_Hdrlase_35_cat"/>
</dbReference>
<evidence type="ECO:0000256" key="5">
    <source>
        <dbReference type="ARBA" id="ARBA00023295"/>
    </source>
</evidence>
<evidence type="ECO:0000256" key="7">
    <source>
        <dbReference type="SAM" id="SignalP"/>
    </source>
</evidence>
<evidence type="ECO:0000256" key="6">
    <source>
        <dbReference type="RuleBase" id="RU003679"/>
    </source>
</evidence>
<feature type="domain" description="F5/8 type C" evidence="8">
    <location>
        <begin position="686"/>
        <end position="785"/>
    </location>
</feature>
<dbReference type="InterPro" id="IPR048913">
    <property type="entry name" value="BetaGal_gal-bd"/>
</dbReference>
<dbReference type="InterPro" id="IPR048912">
    <property type="entry name" value="BetaGal1-like_ABD1"/>
</dbReference>
<dbReference type="Pfam" id="PF00754">
    <property type="entry name" value="F5_F8_type_C"/>
    <property type="match status" value="1"/>
</dbReference>
<dbReference type="Pfam" id="PF21317">
    <property type="entry name" value="BetaGal_ABD_1"/>
    <property type="match status" value="1"/>
</dbReference>
<evidence type="ECO:0000256" key="3">
    <source>
        <dbReference type="ARBA" id="ARBA00022801"/>
    </source>
</evidence>
<dbReference type="InterPro" id="IPR001944">
    <property type="entry name" value="Glycoside_Hdrlase_35"/>
</dbReference>
<comment type="similarity">
    <text evidence="1 6">Belongs to the glycosyl hydrolase 35 family.</text>
</comment>
<evidence type="ECO:0000256" key="2">
    <source>
        <dbReference type="ARBA" id="ARBA00022729"/>
    </source>
</evidence>
<dbReference type="PANTHER" id="PTHR23421">
    <property type="entry name" value="BETA-GALACTOSIDASE RELATED"/>
    <property type="match status" value="1"/>
</dbReference>
<reference evidence="9" key="1">
    <citation type="journal article" date="2021" name="PeerJ">
        <title>Extensive microbial diversity within the chicken gut microbiome revealed by metagenomics and culture.</title>
        <authorList>
            <person name="Gilroy R."/>
            <person name="Ravi A."/>
            <person name="Getino M."/>
            <person name="Pursley I."/>
            <person name="Horton D.L."/>
            <person name="Alikhan N.F."/>
            <person name="Baker D."/>
            <person name="Gharbi K."/>
            <person name="Hall N."/>
            <person name="Watson M."/>
            <person name="Adriaenssens E.M."/>
            <person name="Foster-Nyarko E."/>
            <person name="Jarju S."/>
            <person name="Secka A."/>
            <person name="Antonio M."/>
            <person name="Oren A."/>
            <person name="Chaudhuri R.R."/>
            <person name="La Ragione R."/>
            <person name="Hildebrand F."/>
            <person name="Pallen M.J."/>
        </authorList>
    </citation>
    <scope>NUCLEOTIDE SEQUENCE</scope>
    <source>
        <strain evidence="9">8470</strain>
    </source>
</reference>
<keyword evidence="4" id="KW-0325">Glycoprotein</keyword>
<accession>A0A948TLI7</accession>
<dbReference type="InterPro" id="IPR017853">
    <property type="entry name" value="GH"/>
</dbReference>
<organism evidence="9 10">
    <name type="scientific">Candidatus Phocaeicola excrementipullorum</name>
    <dbReference type="NCBI Taxonomy" id="2838731"/>
    <lineage>
        <taxon>Bacteria</taxon>
        <taxon>Pseudomonadati</taxon>
        <taxon>Bacteroidota</taxon>
        <taxon>Bacteroidia</taxon>
        <taxon>Bacteroidales</taxon>
        <taxon>Bacteroidaceae</taxon>
        <taxon>Phocaeicola</taxon>
    </lineage>
</organism>
<dbReference type="Proteomes" id="UP000784286">
    <property type="component" value="Unassembled WGS sequence"/>
</dbReference>
<dbReference type="SUPFAM" id="SSF49785">
    <property type="entry name" value="Galactose-binding domain-like"/>
    <property type="match status" value="3"/>
</dbReference>
<dbReference type="PROSITE" id="PS51257">
    <property type="entry name" value="PROKAR_LIPOPROTEIN"/>
    <property type="match status" value="1"/>
</dbReference>
<evidence type="ECO:0000256" key="4">
    <source>
        <dbReference type="ARBA" id="ARBA00023180"/>
    </source>
</evidence>
<dbReference type="EC" id="3.2.1.23" evidence="9"/>
<dbReference type="Gene3D" id="3.20.20.80">
    <property type="entry name" value="Glycosidases"/>
    <property type="match status" value="1"/>
</dbReference>
<feature type="chain" id="PRO_5037393039" evidence="7">
    <location>
        <begin position="22"/>
        <end position="785"/>
    </location>
</feature>
<proteinExistence type="inferred from homology"/>
<dbReference type="EMBL" id="JAHLFJ010000029">
    <property type="protein sequence ID" value="MBU3855474.1"/>
    <property type="molecule type" value="Genomic_DNA"/>
</dbReference>
<comment type="caution">
    <text evidence="9">The sequence shown here is derived from an EMBL/GenBank/DDBJ whole genome shotgun (WGS) entry which is preliminary data.</text>
</comment>
<dbReference type="AlphaFoldDB" id="A0A948TLI7"/>
<keyword evidence="2 7" id="KW-0732">Signal</keyword>
<dbReference type="FunFam" id="3.20.20.80:FF:000017">
    <property type="entry name" value="Beta-galactosidase"/>
    <property type="match status" value="1"/>
</dbReference>
<dbReference type="PROSITE" id="PS50022">
    <property type="entry name" value="FA58C_3"/>
    <property type="match status" value="1"/>
</dbReference>
<evidence type="ECO:0000313" key="9">
    <source>
        <dbReference type="EMBL" id="MBU3855474.1"/>
    </source>
</evidence>
<keyword evidence="3 9" id="KW-0378">Hydrolase</keyword>
<dbReference type="Pfam" id="PF01301">
    <property type="entry name" value="Glyco_hydro_35"/>
    <property type="match status" value="1"/>
</dbReference>
<gene>
    <name evidence="9" type="ORF">H9928_02760</name>
</gene>
<feature type="signal peptide" evidence="7">
    <location>
        <begin position="1"/>
        <end position="21"/>
    </location>
</feature>
<dbReference type="GO" id="GO:0005975">
    <property type="term" value="P:carbohydrate metabolic process"/>
    <property type="evidence" value="ECO:0007669"/>
    <property type="project" value="InterPro"/>
</dbReference>
<protein>
    <submittedName>
        <fullName evidence="9">Beta-galactosidase</fullName>
        <ecNumber evidence="9">3.2.1.23</ecNumber>
    </submittedName>
</protein>
<dbReference type="GO" id="GO:0004565">
    <property type="term" value="F:beta-galactosidase activity"/>
    <property type="evidence" value="ECO:0007669"/>
    <property type="project" value="UniProtKB-EC"/>
</dbReference>
<dbReference type="InterPro" id="IPR000421">
    <property type="entry name" value="FA58C"/>
</dbReference>